<proteinExistence type="inferred from homology"/>
<keyword evidence="3" id="KW-0812">Transmembrane</keyword>
<dbReference type="GO" id="GO:0050821">
    <property type="term" value="P:protein stabilization"/>
    <property type="evidence" value="ECO:0007669"/>
    <property type="project" value="TreeGrafter"/>
</dbReference>
<evidence type="ECO:0000256" key="3">
    <source>
        <dbReference type="SAM" id="Phobius"/>
    </source>
</evidence>
<comment type="caution">
    <text evidence="4">The sequence shown here is derived from an EMBL/GenBank/DDBJ whole genome shotgun (WGS) entry which is preliminary data.</text>
</comment>
<evidence type="ECO:0000256" key="2">
    <source>
        <dbReference type="ARBA" id="ARBA00022729"/>
    </source>
</evidence>
<keyword evidence="3" id="KW-1133">Transmembrane helix</keyword>
<dbReference type="Gene3D" id="3.30.910.20">
    <property type="entry name" value="Skp domain"/>
    <property type="match status" value="1"/>
</dbReference>
<evidence type="ECO:0000313" key="4">
    <source>
        <dbReference type="EMBL" id="NNV57925.1"/>
    </source>
</evidence>
<feature type="transmembrane region" description="Helical" evidence="3">
    <location>
        <begin position="6"/>
        <end position="24"/>
    </location>
</feature>
<dbReference type="EMBL" id="WHPF01000021">
    <property type="protein sequence ID" value="NNV57925.1"/>
    <property type="molecule type" value="Genomic_DNA"/>
</dbReference>
<dbReference type="Pfam" id="PF03938">
    <property type="entry name" value="OmpH"/>
    <property type="match status" value="1"/>
</dbReference>
<keyword evidence="2" id="KW-0732">Signal</keyword>
<dbReference type="SMART" id="SM00935">
    <property type="entry name" value="OmpH"/>
    <property type="match status" value="1"/>
</dbReference>
<dbReference type="AlphaFoldDB" id="A0A8J8FHX1"/>
<dbReference type="PANTHER" id="PTHR35089:SF1">
    <property type="entry name" value="CHAPERONE PROTEIN SKP"/>
    <property type="match status" value="1"/>
</dbReference>
<keyword evidence="3" id="KW-0472">Membrane</keyword>
<keyword evidence="5" id="KW-1185">Reference proteome</keyword>
<organism evidence="4 5">
    <name type="scientific">Limnovirga soli</name>
    <dbReference type="NCBI Taxonomy" id="2656915"/>
    <lineage>
        <taxon>Bacteria</taxon>
        <taxon>Pseudomonadati</taxon>
        <taxon>Bacteroidota</taxon>
        <taxon>Chitinophagia</taxon>
        <taxon>Chitinophagales</taxon>
        <taxon>Chitinophagaceae</taxon>
        <taxon>Limnovirga</taxon>
    </lineage>
</organism>
<accession>A0A8J8FHX1</accession>
<dbReference type="InterPro" id="IPR024930">
    <property type="entry name" value="Skp_dom_sf"/>
</dbReference>
<reference evidence="4" key="1">
    <citation type="submission" date="2019-10" db="EMBL/GenBank/DDBJ databases">
        <title>Draft genome sequence of Panacibacter sp. KCS-6.</title>
        <authorList>
            <person name="Yim K.J."/>
        </authorList>
    </citation>
    <scope>NUCLEOTIDE SEQUENCE</scope>
    <source>
        <strain evidence="4">KCS-6</strain>
    </source>
</reference>
<comment type="similarity">
    <text evidence="1">Belongs to the Skp family.</text>
</comment>
<dbReference type="Proteomes" id="UP000598971">
    <property type="component" value="Unassembled WGS sequence"/>
</dbReference>
<gene>
    <name evidence="4" type="ORF">GD597_20845</name>
</gene>
<sequence>MNKVLITLNIVLVAAVAFLFYLHYSYTNEDMHNKANDKAAILNSFKIAYFELDSLQDNYEYYKEVRDVLTKKDQENADKLNRIKNSYLAKLKEFQQKGPNLSQNEQGEYQQVLMKLQNDYTETEQTLGQEMQAETAEKLQAVKLAIQTYLKEYSINKGYAYVFASNESDYLYYKDTIRDITPDIVKGLNESYKKTKTK</sequence>
<dbReference type="GO" id="GO:0051082">
    <property type="term" value="F:unfolded protein binding"/>
    <property type="evidence" value="ECO:0007669"/>
    <property type="project" value="InterPro"/>
</dbReference>
<dbReference type="PANTHER" id="PTHR35089">
    <property type="entry name" value="CHAPERONE PROTEIN SKP"/>
    <property type="match status" value="1"/>
</dbReference>
<dbReference type="RefSeq" id="WP_171609877.1">
    <property type="nucleotide sequence ID" value="NZ_WHPF01000021.1"/>
</dbReference>
<dbReference type="InterPro" id="IPR005632">
    <property type="entry name" value="Chaperone_Skp"/>
</dbReference>
<evidence type="ECO:0008006" key="6">
    <source>
        <dbReference type="Google" id="ProtNLM"/>
    </source>
</evidence>
<name>A0A8J8FHX1_9BACT</name>
<dbReference type="GO" id="GO:0005829">
    <property type="term" value="C:cytosol"/>
    <property type="evidence" value="ECO:0007669"/>
    <property type="project" value="TreeGrafter"/>
</dbReference>
<dbReference type="SUPFAM" id="SSF111384">
    <property type="entry name" value="OmpH-like"/>
    <property type="match status" value="1"/>
</dbReference>
<evidence type="ECO:0000313" key="5">
    <source>
        <dbReference type="Proteomes" id="UP000598971"/>
    </source>
</evidence>
<protein>
    <recommendedName>
        <fullName evidence="6">OmpH family outer membrane protein</fullName>
    </recommendedName>
</protein>
<evidence type="ECO:0000256" key="1">
    <source>
        <dbReference type="ARBA" id="ARBA00009091"/>
    </source>
</evidence>